<dbReference type="EMBL" id="MN990728">
    <property type="protein sequence ID" value="QIM10378.1"/>
    <property type="molecule type" value="Genomic_DNA"/>
</dbReference>
<keyword evidence="9 15" id="KW-0808">Transferase</keyword>
<proteinExistence type="inferred from homology"/>
<evidence type="ECO:0000256" key="11">
    <source>
        <dbReference type="ARBA" id="ARBA00022694"/>
    </source>
</evidence>
<feature type="binding site" evidence="15 16">
    <location>
        <position position="110"/>
    </location>
    <ligand>
        <name>S-adenosyl-L-methionine</name>
        <dbReference type="ChEBI" id="CHEBI:59789"/>
    </ligand>
</feature>
<evidence type="ECO:0000256" key="6">
    <source>
        <dbReference type="ARBA" id="ARBA00014679"/>
    </source>
</evidence>
<feature type="domain" description="tRNA methyltransferase TRMD/TRM10-type" evidence="18">
    <location>
        <begin position="3"/>
        <end position="223"/>
    </location>
</feature>
<evidence type="ECO:0000256" key="17">
    <source>
        <dbReference type="RuleBase" id="RU003464"/>
    </source>
</evidence>
<dbReference type="PIRSF" id="PIRSF000386">
    <property type="entry name" value="tRNA_mtase"/>
    <property type="match status" value="1"/>
</dbReference>
<evidence type="ECO:0000256" key="14">
    <source>
        <dbReference type="ARBA" id="ARBA00047783"/>
    </source>
</evidence>
<evidence type="ECO:0000259" key="18">
    <source>
        <dbReference type="Pfam" id="PF01746"/>
    </source>
</evidence>
<dbReference type="InterPro" id="IPR023148">
    <property type="entry name" value="tRNA_m1G_MeTrfase_C_sf"/>
</dbReference>
<evidence type="ECO:0000313" key="19">
    <source>
        <dbReference type="EMBL" id="QIM10378.1"/>
    </source>
</evidence>
<comment type="subcellular location">
    <subcellularLocation>
        <location evidence="2 15 17">Cytoplasm</location>
    </subcellularLocation>
</comment>
<name>A0A6G8F2I4_9PROT</name>
<dbReference type="PANTHER" id="PTHR46417:SF1">
    <property type="entry name" value="TRNA (GUANINE-N(1)-)-METHYLTRANSFERASE"/>
    <property type="match status" value="1"/>
</dbReference>
<evidence type="ECO:0000256" key="4">
    <source>
        <dbReference type="ARBA" id="ARBA00011738"/>
    </source>
</evidence>
<dbReference type="AlphaFoldDB" id="A0A6G8F2I4"/>
<dbReference type="InterPro" id="IPR029026">
    <property type="entry name" value="tRNA_m1G_MTases_N"/>
</dbReference>
<dbReference type="NCBIfam" id="TIGR00088">
    <property type="entry name" value="trmD"/>
    <property type="match status" value="1"/>
</dbReference>
<evidence type="ECO:0000256" key="7">
    <source>
        <dbReference type="ARBA" id="ARBA00022490"/>
    </source>
</evidence>
<keyword evidence="7 15" id="KW-0963">Cytoplasm</keyword>
<comment type="similarity">
    <text evidence="3 15 17">Belongs to the RNA methyltransferase TrmD family.</text>
</comment>
<evidence type="ECO:0000256" key="8">
    <source>
        <dbReference type="ARBA" id="ARBA00022603"/>
    </source>
</evidence>
<dbReference type="EC" id="2.1.1.228" evidence="5 15"/>
<dbReference type="PANTHER" id="PTHR46417">
    <property type="entry name" value="TRNA (GUANINE-N(1)-)-METHYLTRANSFERASE"/>
    <property type="match status" value="1"/>
</dbReference>
<dbReference type="SUPFAM" id="SSF75217">
    <property type="entry name" value="alpha/beta knot"/>
    <property type="match status" value="1"/>
</dbReference>
<evidence type="ECO:0000256" key="13">
    <source>
        <dbReference type="ARBA" id="ARBA00033392"/>
    </source>
</evidence>
<dbReference type="Gene3D" id="3.40.1280.10">
    <property type="match status" value="1"/>
</dbReference>
<evidence type="ECO:0000256" key="2">
    <source>
        <dbReference type="ARBA" id="ARBA00004496"/>
    </source>
</evidence>
<sequence>MLKAKIFTIFPELFPGFLGYSLTGRALDEGIWSVETVNIRDYATDKHGSVDDTPCGGGAGMVMRPDILGHALKANCCGGKILAMSPKGKPLTQEMVKAYAQEDEINIVCGRFEGIDERVIEAFDIEEVSIGDYILTGGEQAAQILLDAVVRLLPGVLGNAQSTMSESFEDNLLEYPQYTRPTEWEGRRVPEILLGGHHQKIENWRREQAMKTTEERRPDLWKKYLDSKRV</sequence>
<comment type="subunit">
    <text evidence="4 15 17">Homodimer.</text>
</comment>
<evidence type="ECO:0000256" key="9">
    <source>
        <dbReference type="ARBA" id="ARBA00022679"/>
    </source>
</evidence>
<evidence type="ECO:0000256" key="1">
    <source>
        <dbReference type="ARBA" id="ARBA00002634"/>
    </source>
</evidence>
<dbReference type="FunFam" id="3.40.1280.10:FF:000001">
    <property type="entry name" value="tRNA (guanine-N(1)-)-methyltransferase"/>
    <property type="match status" value="1"/>
</dbReference>
<dbReference type="GO" id="GO:0005829">
    <property type="term" value="C:cytosol"/>
    <property type="evidence" value="ECO:0007669"/>
    <property type="project" value="TreeGrafter"/>
</dbReference>
<dbReference type="GO" id="GO:0002939">
    <property type="term" value="P:tRNA N1-guanine methylation"/>
    <property type="evidence" value="ECO:0007669"/>
    <property type="project" value="TreeGrafter"/>
</dbReference>
<dbReference type="Gene3D" id="1.10.1270.20">
    <property type="entry name" value="tRNA(m1g37)methyltransferase, domain 2"/>
    <property type="match status" value="1"/>
</dbReference>
<comment type="function">
    <text evidence="1 15 17">Specifically methylates guanosine-37 in various tRNAs.</text>
</comment>
<keyword evidence="10 15" id="KW-0949">S-adenosyl-L-methionine</keyword>
<keyword evidence="11 15" id="KW-0819">tRNA processing</keyword>
<keyword evidence="8 15" id="KW-0489">Methyltransferase</keyword>
<evidence type="ECO:0000256" key="15">
    <source>
        <dbReference type="HAMAP-Rule" id="MF_00605"/>
    </source>
</evidence>
<accession>A0A6G8F2I4</accession>
<comment type="catalytic activity">
    <reaction evidence="14 15 17">
        <text>guanosine(37) in tRNA + S-adenosyl-L-methionine = N(1)-methylguanosine(37) in tRNA + S-adenosyl-L-homocysteine + H(+)</text>
        <dbReference type="Rhea" id="RHEA:36899"/>
        <dbReference type="Rhea" id="RHEA-COMP:10145"/>
        <dbReference type="Rhea" id="RHEA-COMP:10147"/>
        <dbReference type="ChEBI" id="CHEBI:15378"/>
        <dbReference type="ChEBI" id="CHEBI:57856"/>
        <dbReference type="ChEBI" id="CHEBI:59789"/>
        <dbReference type="ChEBI" id="CHEBI:73542"/>
        <dbReference type="ChEBI" id="CHEBI:74269"/>
        <dbReference type="EC" id="2.1.1.228"/>
    </reaction>
</comment>
<dbReference type="NCBIfam" id="NF000648">
    <property type="entry name" value="PRK00026.1"/>
    <property type="match status" value="1"/>
</dbReference>
<dbReference type="InterPro" id="IPR029028">
    <property type="entry name" value="Alpha/beta_knot_MTases"/>
</dbReference>
<evidence type="ECO:0000256" key="16">
    <source>
        <dbReference type="PIRSR" id="PIRSR000386-1"/>
    </source>
</evidence>
<evidence type="ECO:0000256" key="10">
    <source>
        <dbReference type="ARBA" id="ARBA00022691"/>
    </source>
</evidence>
<evidence type="ECO:0000256" key="5">
    <source>
        <dbReference type="ARBA" id="ARBA00012807"/>
    </source>
</evidence>
<protein>
    <recommendedName>
        <fullName evidence="6 15">tRNA (guanine-N(1)-)-methyltransferase</fullName>
        <ecNumber evidence="5 15">2.1.1.228</ecNumber>
    </recommendedName>
    <alternativeName>
        <fullName evidence="12 15">M1G-methyltransferase</fullName>
    </alternativeName>
    <alternativeName>
        <fullName evidence="13 15">tRNA [GM37] methyltransferase</fullName>
    </alternativeName>
</protein>
<evidence type="ECO:0000256" key="12">
    <source>
        <dbReference type="ARBA" id="ARBA00029736"/>
    </source>
</evidence>
<evidence type="ECO:0000256" key="3">
    <source>
        <dbReference type="ARBA" id="ARBA00007630"/>
    </source>
</evidence>
<feature type="binding site" evidence="15 16">
    <location>
        <begin position="130"/>
        <end position="135"/>
    </location>
    <ligand>
        <name>S-adenosyl-L-methionine</name>
        <dbReference type="ChEBI" id="CHEBI:59789"/>
    </ligand>
</feature>
<dbReference type="GO" id="GO:0052906">
    <property type="term" value="F:tRNA (guanine(37)-N1)-methyltransferase activity"/>
    <property type="evidence" value="ECO:0007669"/>
    <property type="project" value="UniProtKB-UniRule"/>
</dbReference>
<dbReference type="CDD" id="cd18080">
    <property type="entry name" value="TrmD-like"/>
    <property type="match status" value="1"/>
</dbReference>
<dbReference type="HAMAP" id="MF_00605">
    <property type="entry name" value="TrmD"/>
    <property type="match status" value="1"/>
</dbReference>
<dbReference type="Pfam" id="PF01746">
    <property type="entry name" value="tRNA_m1G_MT"/>
    <property type="match status" value="1"/>
</dbReference>
<reference evidence="19" key="1">
    <citation type="journal article" date="2020" name="J. ISSAAS">
        <title>Lactobacilli and other gastrointestinal microbiota of Peromyscus leucopus, reservoir host for agents of Lyme disease and other zoonoses in North America.</title>
        <authorList>
            <person name="Milovic A."/>
            <person name="Bassam K."/>
            <person name="Shao H."/>
            <person name="Chatzistamou I."/>
            <person name="Tufts D.M."/>
            <person name="Diuk-Wasser M."/>
            <person name="Barbour A.G."/>
        </authorList>
    </citation>
    <scope>NUCLEOTIDE SEQUENCE</scope>
    <source>
        <strain evidence="19">LL90</strain>
    </source>
</reference>
<organism evidence="19">
    <name type="scientific">uncultured Alphaproteobacteria bacterium</name>
    <dbReference type="NCBI Taxonomy" id="91750"/>
    <lineage>
        <taxon>Bacteria</taxon>
        <taxon>Pseudomonadati</taxon>
        <taxon>Pseudomonadota</taxon>
        <taxon>Alphaproteobacteria</taxon>
        <taxon>environmental samples</taxon>
    </lineage>
</organism>
<dbReference type="InterPro" id="IPR002649">
    <property type="entry name" value="tRNA_m1G_MeTrfase_TrmD"/>
</dbReference>
<gene>
    <name evidence="15 19" type="primary">trmD</name>
    <name evidence="19" type="ORF">PlAlph_1320</name>
</gene>
<dbReference type="InterPro" id="IPR016009">
    <property type="entry name" value="tRNA_MeTrfase_TRMD/TRM10"/>
</dbReference>